<reference evidence="3" key="1">
    <citation type="journal article" date="2019" name="Int. J. Syst. Evol. Microbiol.">
        <title>The Global Catalogue of Microorganisms (GCM) 10K type strain sequencing project: providing services to taxonomists for standard genome sequencing and annotation.</title>
        <authorList>
            <consortium name="The Broad Institute Genomics Platform"/>
            <consortium name="The Broad Institute Genome Sequencing Center for Infectious Disease"/>
            <person name="Wu L."/>
            <person name="Ma J."/>
        </authorList>
    </citation>
    <scope>NUCLEOTIDE SEQUENCE [LARGE SCALE GENOMIC DNA]</scope>
    <source>
        <strain evidence="3">JCM 9371</strain>
    </source>
</reference>
<dbReference type="EMBL" id="JBHTGP010000018">
    <property type="protein sequence ID" value="MFD0689981.1"/>
    <property type="molecule type" value="Genomic_DNA"/>
</dbReference>
<keyword evidence="3" id="KW-1185">Reference proteome</keyword>
<dbReference type="InterPro" id="IPR032710">
    <property type="entry name" value="NTF2-like_dom_sf"/>
</dbReference>
<name>A0ABW2Y0G0_9ACTN</name>
<dbReference type="InterPro" id="IPR027843">
    <property type="entry name" value="DUF4440"/>
</dbReference>
<dbReference type="SUPFAM" id="SSF54427">
    <property type="entry name" value="NTF2-like"/>
    <property type="match status" value="1"/>
</dbReference>
<evidence type="ECO:0000313" key="2">
    <source>
        <dbReference type="EMBL" id="MFD0689981.1"/>
    </source>
</evidence>
<dbReference type="Pfam" id="PF14534">
    <property type="entry name" value="DUF4440"/>
    <property type="match status" value="1"/>
</dbReference>
<comment type="caution">
    <text evidence="2">The sequence shown here is derived from an EMBL/GenBank/DDBJ whole genome shotgun (WGS) entry which is preliminary data.</text>
</comment>
<dbReference type="Proteomes" id="UP001597063">
    <property type="component" value="Unassembled WGS sequence"/>
</dbReference>
<evidence type="ECO:0000259" key="1">
    <source>
        <dbReference type="Pfam" id="PF14534"/>
    </source>
</evidence>
<protein>
    <submittedName>
        <fullName evidence="2">DUF4440 domain-containing protein</fullName>
    </submittedName>
</protein>
<sequence length="124" mass="14154">MDFDDTLLTLEYGLWDAMTAPTGRDAYFRERLLDDGGLTVMEPLCMIDRETCLKEAAAAPPVLEYDIESPRVIRLTEDSGLVVYHMTHRREGQPTLAGGVTSVYVRRDGKWWLAYHQVTPYGER</sequence>
<organism evidence="2 3">
    <name type="scientific">Actinomadura fibrosa</name>
    <dbReference type="NCBI Taxonomy" id="111802"/>
    <lineage>
        <taxon>Bacteria</taxon>
        <taxon>Bacillati</taxon>
        <taxon>Actinomycetota</taxon>
        <taxon>Actinomycetes</taxon>
        <taxon>Streptosporangiales</taxon>
        <taxon>Thermomonosporaceae</taxon>
        <taxon>Actinomadura</taxon>
    </lineage>
</organism>
<dbReference type="Gene3D" id="3.10.450.50">
    <property type="match status" value="1"/>
</dbReference>
<feature type="domain" description="DUF4440" evidence="1">
    <location>
        <begin position="8"/>
        <end position="113"/>
    </location>
</feature>
<evidence type="ECO:0000313" key="3">
    <source>
        <dbReference type="Proteomes" id="UP001597063"/>
    </source>
</evidence>
<accession>A0ABW2Y0G0</accession>
<dbReference type="RefSeq" id="WP_131759370.1">
    <property type="nucleotide sequence ID" value="NZ_CAACUY010000076.1"/>
</dbReference>
<gene>
    <name evidence="2" type="ORF">ACFQZM_36210</name>
</gene>
<proteinExistence type="predicted"/>